<evidence type="ECO:0000256" key="1">
    <source>
        <dbReference type="SAM" id="Phobius"/>
    </source>
</evidence>
<dbReference type="InterPro" id="IPR000160">
    <property type="entry name" value="GGDEF_dom"/>
</dbReference>
<dbReference type="Pfam" id="PF00990">
    <property type="entry name" value="GGDEF"/>
    <property type="match status" value="1"/>
</dbReference>
<dbReference type="Proteomes" id="UP000265955">
    <property type="component" value="Unassembled WGS sequence"/>
</dbReference>
<dbReference type="EMBL" id="QYUO01000003">
    <property type="protein sequence ID" value="RJF91893.1"/>
    <property type="molecule type" value="Genomic_DNA"/>
</dbReference>
<feature type="transmembrane region" description="Helical" evidence="1">
    <location>
        <begin position="177"/>
        <end position="197"/>
    </location>
</feature>
<feature type="transmembrane region" description="Helical" evidence="1">
    <location>
        <begin position="106"/>
        <end position="124"/>
    </location>
</feature>
<gene>
    <name evidence="4" type="ORF">D3871_24760</name>
</gene>
<dbReference type="Gene3D" id="3.30.70.270">
    <property type="match status" value="1"/>
</dbReference>
<accession>A0A3A3G1E3</accession>
<protein>
    <submittedName>
        <fullName evidence="4">Bifunctional diguanylate cyclase/phosphodiesterase</fullName>
    </submittedName>
</protein>
<feature type="transmembrane region" description="Helical" evidence="1">
    <location>
        <begin position="73"/>
        <end position="94"/>
    </location>
</feature>
<dbReference type="CDD" id="cd01948">
    <property type="entry name" value="EAL"/>
    <property type="match status" value="1"/>
</dbReference>
<dbReference type="Gene3D" id="3.20.20.450">
    <property type="entry name" value="EAL domain"/>
    <property type="match status" value="1"/>
</dbReference>
<keyword evidence="1" id="KW-0472">Membrane</keyword>
<dbReference type="Pfam" id="PF00563">
    <property type="entry name" value="EAL"/>
    <property type="match status" value="1"/>
</dbReference>
<name>A0A3A3G1E3_9BURK</name>
<comment type="caution">
    <text evidence="4">The sequence shown here is derived from an EMBL/GenBank/DDBJ whole genome shotgun (WGS) entry which is preliminary data.</text>
</comment>
<feature type="domain" description="EAL" evidence="2">
    <location>
        <begin position="415"/>
        <end position="669"/>
    </location>
</feature>
<dbReference type="SUPFAM" id="SSF55073">
    <property type="entry name" value="Nucleotide cyclase"/>
    <property type="match status" value="1"/>
</dbReference>
<organism evidence="4 5">
    <name type="scientific">Noviherbaspirillum saxi</name>
    <dbReference type="NCBI Taxonomy" id="2320863"/>
    <lineage>
        <taxon>Bacteria</taxon>
        <taxon>Pseudomonadati</taxon>
        <taxon>Pseudomonadota</taxon>
        <taxon>Betaproteobacteria</taxon>
        <taxon>Burkholderiales</taxon>
        <taxon>Oxalobacteraceae</taxon>
        <taxon>Noviherbaspirillum</taxon>
    </lineage>
</organism>
<evidence type="ECO:0000313" key="4">
    <source>
        <dbReference type="EMBL" id="RJF91893.1"/>
    </source>
</evidence>
<dbReference type="InterPro" id="IPR029787">
    <property type="entry name" value="Nucleotide_cyclase"/>
</dbReference>
<feature type="domain" description="GGDEF" evidence="3">
    <location>
        <begin position="269"/>
        <end position="406"/>
    </location>
</feature>
<sequence length="675" mass="74908">MSATPTNVTLIALLLCSGFVVFTSIQAFILAAVGHRRQLYLSFGILCLLASTFPLSEYLYYTQATMQDAREVVHWRPLQSLSLIPALFWFIVQYAHPGQGRRYTKWLAVLIAVSAMTLFGQGVLEPALDDVLRLPGMIAGQKMTVTSAIVRLYAGLVLTWGLYTAAGVYRRGDRRTAGFLGASLGLMVVVLIIGVLVDLGILRIFYFTGFSFLGLVLLMTIGLGLELRDRNRHIHSLAFRDYLTGLPNRADLEERLAVLLSRRNNGSDVKGALLQIGLDNFKTINDTLGHRIGDRILKEVAFRLSAACHDSIAIRLGSDDFALLMPKLGQEHDYAAKGARQAAAGVMRSLAIPFVLNADIVEITVGIGIVIFPVASDTEVDILRRADLALQHAKRAGPGEVQMYDMSMQVEMTARMRMERALQQAQQNSEFAVYFQPQVAASGEVVGAEVLLRWKDEQGRFIPPAVFVPLAERCGLIRPIGEWVLKQACEYIATFNRVVPEFTGHVSVNVSASQFMQTDYEQSVRRQVLDTGINPSRLTLEITESAFIGDMEDAIEKINSLHAFGVRFSIDDFGTGYSSLSYLRRLPVQELKIDQAFVRNLGADGRDLHMIRTIIEISRYMGLDVVAEGVETELQRNTLEAMNCWALQGYLLSPPLDGPAFLEWVRDHRQGSQVS</sequence>
<dbReference type="SMART" id="SM00267">
    <property type="entry name" value="GGDEF"/>
    <property type="match status" value="1"/>
</dbReference>
<feature type="transmembrane region" description="Helical" evidence="1">
    <location>
        <begin position="350"/>
        <end position="375"/>
    </location>
</feature>
<feature type="transmembrane region" description="Helical" evidence="1">
    <location>
        <begin position="40"/>
        <end position="61"/>
    </location>
</feature>
<dbReference type="SUPFAM" id="SSF141868">
    <property type="entry name" value="EAL domain-like"/>
    <property type="match status" value="1"/>
</dbReference>
<dbReference type="OrthoDB" id="9813903at2"/>
<dbReference type="InterPro" id="IPR001633">
    <property type="entry name" value="EAL_dom"/>
</dbReference>
<dbReference type="PROSITE" id="PS50883">
    <property type="entry name" value="EAL"/>
    <property type="match status" value="1"/>
</dbReference>
<proteinExistence type="predicted"/>
<dbReference type="PANTHER" id="PTHR33121">
    <property type="entry name" value="CYCLIC DI-GMP PHOSPHODIESTERASE PDEF"/>
    <property type="match status" value="1"/>
</dbReference>
<dbReference type="PANTHER" id="PTHR33121:SF79">
    <property type="entry name" value="CYCLIC DI-GMP PHOSPHODIESTERASE PDED-RELATED"/>
    <property type="match status" value="1"/>
</dbReference>
<reference evidence="5" key="1">
    <citation type="submission" date="2018-09" db="EMBL/GenBank/DDBJ databases">
        <authorList>
            <person name="Zhu H."/>
        </authorList>
    </citation>
    <scope>NUCLEOTIDE SEQUENCE [LARGE SCALE GENOMIC DNA]</scope>
    <source>
        <strain evidence="5">K1R23-30</strain>
    </source>
</reference>
<feature type="transmembrane region" description="Helical" evidence="1">
    <location>
        <begin position="203"/>
        <end position="225"/>
    </location>
</feature>
<evidence type="ECO:0000259" key="2">
    <source>
        <dbReference type="PROSITE" id="PS50883"/>
    </source>
</evidence>
<dbReference type="GO" id="GO:0071111">
    <property type="term" value="F:cyclic-guanylate-specific phosphodiesterase activity"/>
    <property type="evidence" value="ECO:0007669"/>
    <property type="project" value="InterPro"/>
</dbReference>
<dbReference type="RefSeq" id="WP_119771791.1">
    <property type="nucleotide sequence ID" value="NZ_QYUO01000003.1"/>
</dbReference>
<dbReference type="InterPro" id="IPR050706">
    <property type="entry name" value="Cyclic-di-GMP_PDE-like"/>
</dbReference>
<keyword evidence="1" id="KW-0812">Transmembrane</keyword>
<keyword evidence="5" id="KW-1185">Reference proteome</keyword>
<dbReference type="NCBIfam" id="TIGR00254">
    <property type="entry name" value="GGDEF"/>
    <property type="match status" value="1"/>
</dbReference>
<dbReference type="AlphaFoldDB" id="A0A3A3G1E3"/>
<dbReference type="CDD" id="cd01949">
    <property type="entry name" value="GGDEF"/>
    <property type="match status" value="1"/>
</dbReference>
<dbReference type="PROSITE" id="PS50887">
    <property type="entry name" value="GGDEF"/>
    <property type="match status" value="1"/>
</dbReference>
<feature type="transmembrane region" description="Helical" evidence="1">
    <location>
        <begin position="12"/>
        <end position="33"/>
    </location>
</feature>
<dbReference type="InterPro" id="IPR043128">
    <property type="entry name" value="Rev_trsase/Diguanyl_cyclase"/>
</dbReference>
<dbReference type="SMART" id="SM00052">
    <property type="entry name" value="EAL"/>
    <property type="match status" value="1"/>
</dbReference>
<keyword evidence="1" id="KW-1133">Transmembrane helix</keyword>
<feature type="transmembrane region" description="Helical" evidence="1">
    <location>
        <begin position="144"/>
        <end position="165"/>
    </location>
</feature>
<dbReference type="InterPro" id="IPR035919">
    <property type="entry name" value="EAL_sf"/>
</dbReference>
<evidence type="ECO:0000259" key="3">
    <source>
        <dbReference type="PROSITE" id="PS50887"/>
    </source>
</evidence>
<evidence type="ECO:0000313" key="5">
    <source>
        <dbReference type="Proteomes" id="UP000265955"/>
    </source>
</evidence>